<dbReference type="AlphaFoldDB" id="A0A1F7VDC0"/>
<name>A0A1F7VDC0_9BACT</name>
<dbReference type="InterPro" id="IPR029044">
    <property type="entry name" value="Nucleotide-diphossugar_trans"/>
</dbReference>
<feature type="domain" description="Glycosyltransferase 2-like" evidence="1">
    <location>
        <begin position="4"/>
        <end position="125"/>
    </location>
</feature>
<dbReference type="Pfam" id="PF00535">
    <property type="entry name" value="Glycos_transf_2"/>
    <property type="match status" value="1"/>
</dbReference>
<dbReference type="Proteomes" id="UP000178264">
    <property type="component" value="Unassembled WGS sequence"/>
</dbReference>
<comment type="caution">
    <text evidence="2">The sequence shown here is derived from an EMBL/GenBank/DDBJ whole genome shotgun (WGS) entry which is preliminary data.</text>
</comment>
<evidence type="ECO:0000313" key="3">
    <source>
        <dbReference type="Proteomes" id="UP000178264"/>
    </source>
</evidence>
<proteinExistence type="predicted"/>
<dbReference type="PANTHER" id="PTHR43179:SF7">
    <property type="entry name" value="RHAMNOSYLTRANSFERASE WBBL"/>
    <property type="match status" value="1"/>
</dbReference>
<protein>
    <recommendedName>
        <fullName evidence="1">Glycosyltransferase 2-like domain-containing protein</fullName>
    </recommendedName>
</protein>
<gene>
    <name evidence="2" type="ORF">A3I42_03085</name>
</gene>
<dbReference type="SUPFAM" id="SSF53448">
    <property type="entry name" value="Nucleotide-diphospho-sugar transferases"/>
    <property type="match status" value="1"/>
</dbReference>
<reference evidence="2 3" key="1">
    <citation type="journal article" date="2016" name="Nat. Commun.">
        <title>Thousands of microbial genomes shed light on interconnected biogeochemical processes in an aquifer system.</title>
        <authorList>
            <person name="Anantharaman K."/>
            <person name="Brown C.T."/>
            <person name="Hug L.A."/>
            <person name="Sharon I."/>
            <person name="Castelle C.J."/>
            <person name="Probst A.J."/>
            <person name="Thomas B.C."/>
            <person name="Singh A."/>
            <person name="Wilkins M.J."/>
            <person name="Karaoz U."/>
            <person name="Brodie E.L."/>
            <person name="Williams K.H."/>
            <person name="Hubbard S.S."/>
            <person name="Banfield J.F."/>
        </authorList>
    </citation>
    <scope>NUCLEOTIDE SEQUENCE [LARGE SCALE GENOMIC DNA]</scope>
</reference>
<dbReference type="EMBL" id="MGER01000026">
    <property type="protein sequence ID" value="OGL88552.1"/>
    <property type="molecule type" value="Genomic_DNA"/>
</dbReference>
<evidence type="ECO:0000313" key="2">
    <source>
        <dbReference type="EMBL" id="OGL88552.1"/>
    </source>
</evidence>
<sequence>MHLSIIILNYKKINLVRQQLRSLNEFHLPFSFETIVVDNASGDQIGVLAKEFSGVQILPLLWNCGMGAGNNAGLKRAQGEYMLILNPDVILLPRAIETLCEFLSKSQRAGIAGPKLLNPDQSLQYSCFRFPRWFTPLFRRTHLSRIPMGKKELNRFAMLDWDHKGARNVDWLQGSALLVRRKALEEAGLFDERFFLFFEDTDWCRRFWQKHWEVVYVPEAQMVHYPQRLSSSDGVWTLFNRLTWIHIASWIKYFWKWRNQKVNPNGQISMTNL</sequence>
<dbReference type="PANTHER" id="PTHR43179">
    <property type="entry name" value="RHAMNOSYLTRANSFERASE WBBL"/>
    <property type="match status" value="1"/>
</dbReference>
<dbReference type="Gene3D" id="3.90.550.10">
    <property type="entry name" value="Spore Coat Polysaccharide Biosynthesis Protein SpsA, Chain A"/>
    <property type="match status" value="1"/>
</dbReference>
<organism evidence="2 3">
    <name type="scientific">Candidatus Uhrbacteria bacterium RIFCSPLOWO2_02_FULL_49_11</name>
    <dbReference type="NCBI Taxonomy" id="1802409"/>
    <lineage>
        <taxon>Bacteria</taxon>
        <taxon>Candidatus Uhriibacteriota</taxon>
    </lineage>
</organism>
<dbReference type="InterPro" id="IPR001173">
    <property type="entry name" value="Glyco_trans_2-like"/>
</dbReference>
<dbReference type="CDD" id="cd04186">
    <property type="entry name" value="GT_2_like_c"/>
    <property type="match status" value="1"/>
</dbReference>
<evidence type="ECO:0000259" key="1">
    <source>
        <dbReference type="Pfam" id="PF00535"/>
    </source>
</evidence>
<accession>A0A1F7VDC0</accession>